<dbReference type="GO" id="GO:0000103">
    <property type="term" value="P:sulfate assimilation"/>
    <property type="evidence" value="ECO:0007669"/>
    <property type="project" value="UniProtKB-UniRule"/>
</dbReference>
<keyword evidence="17" id="KW-0597">Phosphoprotein</keyword>
<dbReference type="InterPro" id="IPR050100">
    <property type="entry name" value="TRAFAC_GTPase_members"/>
</dbReference>
<dbReference type="GO" id="GO:0003924">
    <property type="term" value="F:GTPase activity"/>
    <property type="evidence" value="ECO:0007669"/>
    <property type="project" value="InterPro"/>
</dbReference>
<comment type="function">
    <text evidence="17">Catalyzes the synthesis of activated sulfate.</text>
</comment>
<evidence type="ECO:0000256" key="1">
    <source>
        <dbReference type="ARBA" id="ARBA00001823"/>
    </source>
</evidence>
<keyword evidence="13" id="KW-0511">Multifunctional enzyme</keyword>
<dbReference type="InterPro" id="IPR031157">
    <property type="entry name" value="G_TR_CS"/>
</dbReference>
<evidence type="ECO:0000313" key="19">
    <source>
        <dbReference type="EMBL" id="BAQ17894.1"/>
    </source>
</evidence>
<evidence type="ECO:0000256" key="12">
    <source>
        <dbReference type="ARBA" id="ARBA00023134"/>
    </source>
</evidence>
<dbReference type="SUPFAM" id="SSF52540">
    <property type="entry name" value="P-loop containing nucleoside triphosphate hydrolases"/>
    <property type="match status" value="2"/>
</dbReference>
<evidence type="ECO:0000256" key="17">
    <source>
        <dbReference type="HAMAP-Rule" id="MF_00065"/>
    </source>
</evidence>
<name>A0A0A8K7E6_9HYPH</name>
<keyword evidence="10 17" id="KW-0418">Kinase</keyword>
<dbReference type="InterPro" id="IPR044139">
    <property type="entry name" value="CysN_NoDQ_III"/>
</dbReference>
<accession>A0A0A8K7E6</accession>
<dbReference type="InterPro" id="IPR002891">
    <property type="entry name" value="APS"/>
</dbReference>
<evidence type="ECO:0000313" key="20">
    <source>
        <dbReference type="Proteomes" id="UP000031643"/>
    </source>
</evidence>
<dbReference type="Pfam" id="PF22594">
    <property type="entry name" value="GTP-eEF1A_C"/>
    <property type="match status" value="1"/>
</dbReference>
<dbReference type="OrthoDB" id="9804504at2"/>
<dbReference type="Proteomes" id="UP000031643">
    <property type="component" value="Chromosome"/>
</dbReference>
<keyword evidence="8 16" id="KW-0548">Nucleotidyltransferase</keyword>
<protein>
    <recommendedName>
        <fullName evidence="16 17">Multifunctional fusion protein</fullName>
    </recommendedName>
    <domain>
        <recommendedName>
            <fullName evidence="16">Sulfate adenylyltransferase subunit 1</fullName>
            <ecNumber evidence="16">2.7.7.4</ecNumber>
        </recommendedName>
        <alternativeName>
            <fullName evidence="16">ATP-sulfurylase large subunit</fullName>
        </alternativeName>
        <alternativeName>
            <fullName evidence="16">Sulfate adenylate transferase</fullName>
            <shortName evidence="16">SAT</shortName>
        </alternativeName>
    </domain>
    <domain>
        <recommendedName>
            <fullName evidence="17">Adenylyl-sulfate kinase</fullName>
            <ecNumber evidence="17">2.7.1.25</ecNumber>
        </recommendedName>
        <alternativeName>
            <fullName evidence="17">APS kinase</fullName>
        </alternativeName>
        <alternativeName>
            <fullName evidence="17">ATP adenosine-5'-phosphosulfate 3'-phosphotransferase</fullName>
        </alternativeName>
        <alternativeName>
            <fullName evidence="17">Adenosine-5'-phosphosulfate kinase</fullName>
        </alternativeName>
    </domain>
</protein>
<dbReference type="InterPro" id="IPR011779">
    <property type="entry name" value="SO4_adenylTrfase_lsu"/>
</dbReference>
<dbReference type="Gene3D" id="3.40.50.300">
    <property type="entry name" value="P-loop containing nucleotide triphosphate hydrolases"/>
    <property type="match status" value="2"/>
</dbReference>
<keyword evidence="6" id="KW-0536">Nodulation</keyword>
<dbReference type="InterPro" id="IPR044138">
    <property type="entry name" value="CysN_II"/>
</dbReference>
<evidence type="ECO:0000256" key="4">
    <source>
        <dbReference type="ARBA" id="ARBA00007237"/>
    </source>
</evidence>
<evidence type="ECO:0000256" key="3">
    <source>
        <dbReference type="ARBA" id="ARBA00005438"/>
    </source>
</evidence>
<evidence type="ECO:0000256" key="10">
    <source>
        <dbReference type="ARBA" id="ARBA00022777"/>
    </source>
</evidence>
<evidence type="ECO:0000256" key="6">
    <source>
        <dbReference type="ARBA" id="ARBA00022458"/>
    </source>
</evidence>
<dbReference type="KEGG" id="mcg:GL4_2459"/>
<evidence type="ECO:0000256" key="8">
    <source>
        <dbReference type="ARBA" id="ARBA00022695"/>
    </source>
</evidence>
<evidence type="ECO:0000256" key="9">
    <source>
        <dbReference type="ARBA" id="ARBA00022741"/>
    </source>
</evidence>
<comment type="function">
    <text evidence="14">Proposed to provide activated sulfate for transfer to Nod factor. ATP sulfurylase may be the GTPase, regulating ATP sulfurylase activity.</text>
</comment>
<reference evidence="19 20" key="1">
    <citation type="submission" date="2014-09" db="EMBL/GenBank/DDBJ databases">
        <title>Genome sequencing of Methyloceanibacter caenitepidi Gela4.</title>
        <authorList>
            <person name="Takeuchi M."/>
            <person name="Susumu S."/>
            <person name="Kamagata Y."/>
            <person name="Oshima K."/>
            <person name="Hattori M."/>
            <person name="Iwasaki W."/>
        </authorList>
    </citation>
    <scope>NUCLEOTIDE SEQUENCE [LARGE SCALE GENOMIC DNA]</scope>
    <source>
        <strain evidence="19 20">Gela4</strain>
    </source>
</reference>
<keyword evidence="7 16" id="KW-0808">Transferase</keyword>
<comment type="similarity">
    <text evidence="4">In the N-terminal section; belongs to the TRAFAC class translation factor GTPase superfamily. Classic translation factor GTPase family. CysN/NodQ subfamily.</text>
</comment>
<proteinExistence type="inferred from homology"/>
<dbReference type="FunFam" id="3.40.50.300:FF:000212">
    <property type="entry name" value="Adenylyl-sulfate kinase"/>
    <property type="match status" value="1"/>
</dbReference>
<dbReference type="PRINTS" id="PR00315">
    <property type="entry name" value="ELONGATNFCT"/>
</dbReference>
<feature type="active site" description="Phosphoserine intermediate" evidence="17">
    <location>
        <position position="548"/>
    </location>
</feature>
<dbReference type="NCBIfam" id="NF003478">
    <property type="entry name" value="PRK05124.1"/>
    <property type="match status" value="1"/>
</dbReference>
<dbReference type="InterPro" id="IPR059117">
    <property type="entry name" value="APS_kinase_dom"/>
</dbReference>
<dbReference type="PROSITE" id="PS00301">
    <property type="entry name" value="G_TR_1"/>
    <property type="match status" value="1"/>
</dbReference>
<comment type="function">
    <text evidence="16">With CysD forms the ATP sulfurylase (ATPS) that catalyzes the adenylation of sulfate producing adenosine 5'-phosphosulfate (APS) and diphosphate, the first enzymatic step in sulfur assimilation pathway. APS synthesis involves the formation of a high-energy phosphoric-sulfuric acid anhydride bond driven by GTP hydrolysis by CysN coupled to ATP hydrolysis by CysD.</text>
</comment>
<dbReference type="UniPathway" id="UPA00140">
    <property type="reaction ID" value="UER00204"/>
</dbReference>
<comment type="function">
    <text evidence="2">APS kinase catalyzes the synthesis of activated sulfate.</text>
</comment>
<dbReference type="Pfam" id="PF00009">
    <property type="entry name" value="GTP_EFTU"/>
    <property type="match status" value="1"/>
</dbReference>
<sequence>MARLSVVGDTNDSASDRLAARLVAEEDRGLLRFLTCGSVDDGKSTLIGRLLYDSQLVFEDQLKNVQKESKRPNSTMGAEIDLSLLVDGLQAEREQGITIDVAYRYFATPRRKFIVADTPGHVQYTRNMATGASNCDFGVLLIDARQGVLTQTRRHACILSLLGIKKVALAVNKMDLIDFDQERFQAIVDDFTAFAEPLGFESIEAIPVSALKGDNVTAPSAHMHWYHGPTLLGHLETVEVSRSRDKDPFRFPVQWVNRPHLDFRGVSGTVAGGRIAPGDEVVIHPSGKRVHVARIVTADGDLDVAQEGDAVTLTFAEEVDASRGDVITTPDSEPSVADQLASKIIWFDEEAMLPGRNYTIRCGTQSATATVSSLKYKLNVDNLDHVAGKTLEMNEVGLCNLSMTKPLVFDPYGDNPETGSFILIDRFTNATVAAGMVEFGLRRATNVKWQELSVDKSSRAGLKGQKPCVLWFTGLSGSGKSTIANALEKRLHALGRHTYMLDGDNIRHGLNKDLGFTDADRVENIRRVAEAARLFVDAGLIVMVSFISPFRSERRMARDLVGEGEFIEIYVDTPLEVCEARDPKGLYRKARAGLIKNFTGIDSSYERPESPELDLNTSELTPEVLAERVLEELRRRDVV</sequence>
<dbReference type="GO" id="GO:0004781">
    <property type="term" value="F:sulfate adenylyltransferase (ATP) activity"/>
    <property type="evidence" value="ECO:0007669"/>
    <property type="project" value="UniProtKB-UniRule"/>
</dbReference>
<comment type="pathway">
    <text evidence="16">Sulfur metabolism; hydrogen sulfide biosynthesis; sulfite from sulfate: step 1/3.</text>
</comment>
<feature type="binding site" evidence="16">
    <location>
        <begin position="172"/>
        <end position="175"/>
    </location>
    <ligand>
        <name>GTP</name>
        <dbReference type="ChEBI" id="CHEBI:37565"/>
    </ligand>
</feature>
<dbReference type="GO" id="GO:0004020">
    <property type="term" value="F:adenylylsulfate kinase activity"/>
    <property type="evidence" value="ECO:0007669"/>
    <property type="project" value="UniProtKB-UniRule"/>
</dbReference>
<dbReference type="CDD" id="cd02027">
    <property type="entry name" value="APSK"/>
    <property type="match status" value="1"/>
</dbReference>
<dbReference type="Gene3D" id="2.40.30.10">
    <property type="entry name" value="Translation factors"/>
    <property type="match status" value="2"/>
</dbReference>
<evidence type="ECO:0000256" key="13">
    <source>
        <dbReference type="ARBA" id="ARBA00023268"/>
    </source>
</evidence>
<dbReference type="HAMAP" id="MF_00062">
    <property type="entry name" value="Sulf_adenylyltr_sub1"/>
    <property type="match status" value="1"/>
</dbReference>
<comment type="subunit">
    <text evidence="5">Sulfate-activating enzymes, NodP and NodQ, may be physically associated.</text>
</comment>
<dbReference type="InterPro" id="IPR009000">
    <property type="entry name" value="Transl_B-barrel_sf"/>
</dbReference>
<dbReference type="NCBIfam" id="NF003013">
    <property type="entry name" value="PRK03846.1"/>
    <property type="match status" value="1"/>
</dbReference>
<keyword evidence="11 16" id="KW-0067">ATP-binding</keyword>
<dbReference type="EMBL" id="AP014648">
    <property type="protein sequence ID" value="BAQ17894.1"/>
    <property type="molecule type" value="Genomic_DNA"/>
</dbReference>
<evidence type="ECO:0000256" key="16">
    <source>
        <dbReference type="HAMAP-Rule" id="MF_00062"/>
    </source>
</evidence>
<feature type="domain" description="Tr-type G" evidence="18">
    <location>
        <begin position="28"/>
        <end position="244"/>
    </location>
</feature>
<keyword evidence="12 16" id="KW-0342">GTP-binding</keyword>
<dbReference type="NCBIfam" id="NF004035">
    <property type="entry name" value="PRK05506.1"/>
    <property type="match status" value="1"/>
</dbReference>
<dbReference type="InterPro" id="IPR000795">
    <property type="entry name" value="T_Tr_GTP-bd_dom"/>
</dbReference>
<dbReference type="GO" id="GO:0005525">
    <property type="term" value="F:GTP binding"/>
    <property type="evidence" value="ECO:0007669"/>
    <property type="project" value="UniProtKB-UniRule"/>
</dbReference>
<dbReference type="GO" id="GO:0070814">
    <property type="term" value="P:hydrogen sulfide biosynthetic process"/>
    <property type="evidence" value="ECO:0007669"/>
    <property type="project" value="UniProtKB-UniRule"/>
</dbReference>
<dbReference type="CDD" id="cd03695">
    <property type="entry name" value="CysN_NodQ_II"/>
    <property type="match status" value="1"/>
</dbReference>
<dbReference type="SUPFAM" id="SSF50465">
    <property type="entry name" value="EF-Tu/eEF-1alpha/eIF2-gamma C-terminal domain"/>
    <property type="match status" value="1"/>
</dbReference>
<gene>
    <name evidence="16" type="primary">cysN</name>
    <name evidence="17" type="synonym">cysC</name>
    <name evidence="19" type="ORF">GL4_2459</name>
</gene>
<feature type="binding site" evidence="16">
    <location>
        <begin position="37"/>
        <end position="44"/>
    </location>
    <ligand>
        <name>GTP</name>
        <dbReference type="ChEBI" id="CHEBI:37565"/>
    </ligand>
</feature>
<dbReference type="SUPFAM" id="SSF50447">
    <property type="entry name" value="Translation proteins"/>
    <property type="match status" value="1"/>
</dbReference>
<dbReference type="AlphaFoldDB" id="A0A0A8K7E6"/>
<dbReference type="RefSeq" id="WP_045367848.1">
    <property type="nucleotide sequence ID" value="NZ_AP014648.1"/>
</dbReference>
<evidence type="ECO:0000256" key="5">
    <source>
        <dbReference type="ARBA" id="ARBA00011760"/>
    </source>
</evidence>
<dbReference type="InterPro" id="IPR027417">
    <property type="entry name" value="P-loop_NTPase"/>
</dbReference>
<dbReference type="Pfam" id="PF01583">
    <property type="entry name" value="APS_kinase"/>
    <property type="match status" value="1"/>
</dbReference>
<evidence type="ECO:0000256" key="15">
    <source>
        <dbReference type="ARBA" id="ARBA00049370"/>
    </source>
</evidence>
<dbReference type="EC" id="2.7.1.25" evidence="17"/>
<dbReference type="EC" id="2.7.7.4" evidence="16"/>
<feature type="binding site" evidence="17">
    <location>
        <begin position="474"/>
        <end position="481"/>
    </location>
    <ligand>
        <name>ATP</name>
        <dbReference type="ChEBI" id="CHEBI:30616"/>
    </ligand>
</feature>
<comment type="pathway">
    <text evidence="17">Sulfur metabolism; hydrogen sulfide biosynthesis; sulfite from sulfate: step 2/3.</text>
</comment>
<comment type="catalytic activity">
    <reaction evidence="1 17">
        <text>adenosine 5'-phosphosulfate + ATP = 3'-phosphoadenylyl sulfate + ADP + H(+)</text>
        <dbReference type="Rhea" id="RHEA:24152"/>
        <dbReference type="ChEBI" id="CHEBI:15378"/>
        <dbReference type="ChEBI" id="CHEBI:30616"/>
        <dbReference type="ChEBI" id="CHEBI:58243"/>
        <dbReference type="ChEBI" id="CHEBI:58339"/>
        <dbReference type="ChEBI" id="CHEBI:456216"/>
        <dbReference type="EC" id="2.7.1.25"/>
    </reaction>
</comment>
<organism evidence="19 20">
    <name type="scientific">Methyloceanibacter caenitepidi</name>
    <dbReference type="NCBI Taxonomy" id="1384459"/>
    <lineage>
        <taxon>Bacteria</taxon>
        <taxon>Pseudomonadati</taxon>
        <taxon>Pseudomonadota</taxon>
        <taxon>Alphaproteobacteria</taxon>
        <taxon>Hyphomicrobiales</taxon>
        <taxon>Hyphomicrobiaceae</taxon>
        <taxon>Methyloceanibacter</taxon>
    </lineage>
</organism>
<dbReference type="PANTHER" id="PTHR23115">
    <property type="entry name" value="TRANSLATION FACTOR"/>
    <property type="match status" value="1"/>
</dbReference>
<feature type="binding site" evidence="16">
    <location>
        <begin position="117"/>
        <end position="121"/>
    </location>
    <ligand>
        <name>GTP</name>
        <dbReference type="ChEBI" id="CHEBI:37565"/>
    </ligand>
</feature>
<comment type="catalytic activity">
    <reaction evidence="15 16">
        <text>sulfate + ATP + H(+) = adenosine 5'-phosphosulfate + diphosphate</text>
        <dbReference type="Rhea" id="RHEA:18133"/>
        <dbReference type="ChEBI" id="CHEBI:15378"/>
        <dbReference type="ChEBI" id="CHEBI:16189"/>
        <dbReference type="ChEBI" id="CHEBI:30616"/>
        <dbReference type="ChEBI" id="CHEBI:33019"/>
        <dbReference type="ChEBI" id="CHEBI:58243"/>
        <dbReference type="EC" id="2.7.7.4"/>
    </reaction>
</comment>
<comment type="subunit">
    <text evidence="16">Heterodimer composed of CysD, the smaller subunit, and CysN.</text>
</comment>
<evidence type="ECO:0000256" key="7">
    <source>
        <dbReference type="ARBA" id="ARBA00022679"/>
    </source>
</evidence>
<dbReference type="InterPro" id="IPR009001">
    <property type="entry name" value="Transl_elong_EF1A/Init_IF2_C"/>
</dbReference>
<dbReference type="CDD" id="cd04166">
    <property type="entry name" value="CysN_ATPS"/>
    <property type="match status" value="1"/>
</dbReference>
<dbReference type="STRING" id="1384459.GL4_2459"/>
<comment type="similarity">
    <text evidence="3">In the C-terminal section; belongs to the APS kinase family.</text>
</comment>
<comment type="similarity">
    <text evidence="17">Belongs to the APS kinase family.</text>
</comment>
<comment type="similarity">
    <text evidence="16">Belongs to the TRAFAC class translation factor GTPase superfamily. Classic translation factor GTPase family. CysN/NodQ subfamily.</text>
</comment>
<dbReference type="NCBIfam" id="TIGR02034">
    <property type="entry name" value="CysN"/>
    <property type="match status" value="1"/>
</dbReference>
<evidence type="ECO:0000256" key="14">
    <source>
        <dbReference type="ARBA" id="ARBA00024872"/>
    </source>
</evidence>
<evidence type="ECO:0000256" key="2">
    <source>
        <dbReference type="ARBA" id="ARBA00002357"/>
    </source>
</evidence>
<keyword evidence="9 16" id="KW-0547">Nucleotide-binding</keyword>
<dbReference type="PROSITE" id="PS51722">
    <property type="entry name" value="G_TR_2"/>
    <property type="match status" value="1"/>
</dbReference>
<dbReference type="CDD" id="cd04095">
    <property type="entry name" value="CysN_NoDQ_III"/>
    <property type="match status" value="1"/>
</dbReference>
<dbReference type="HAMAP" id="MF_00065">
    <property type="entry name" value="Adenylyl_sulf_kinase"/>
    <property type="match status" value="1"/>
</dbReference>
<dbReference type="FunFam" id="3.40.50.300:FF:000119">
    <property type="entry name" value="Sulfate adenylyltransferase subunit 1"/>
    <property type="match status" value="1"/>
</dbReference>
<dbReference type="NCBIfam" id="TIGR00455">
    <property type="entry name" value="apsK"/>
    <property type="match status" value="1"/>
</dbReference>
<keyword evidence="20" id="KW-1185">Reference proteome</keyword>
<dbReference type="HOGENOM" id="CLU_007265_5_3_5"/>
<dbReference type="GO" id="GO:0005524">
    <property type="term" value="F:ATP binding"/>
    <property type="evidence" value="ECO:0007669"/>
    <property type="project" value="UniProtKB-UniRule"/>
</dbReference>
<dbReference type="InterPro" id="IPR054696">
    <property type="entry name" value="GTP-eEF1A_C"/>
</dbReference>
<evidence type="ECO:0000259" key="18">
    <source>
        <dbReference type="PROSITE" id="PS51722"/>
    </source>
</evidence>
<dbReference type="InterPro" id="IPR041757">
    <property type="entry name" value="CysN_GTP-bd"/>
</dbReference>
<evidence type="ECO:0000256" key="11">
    <source>
        <dbReference type="ARBA" id="ARBA00022840"/>
    </source>
</evidence>